<evidence type="ECO:0000256" key="5">
    <source>
        <dbReference type="HAMAP-Rule" id="MF_00527"/>
    </source>
</evidence>
<evidence type="ECO:0000256" key="4">
    <source>
        <dbReference type="ARBA" id="ARBA00023204"/>
    </source>
</evidence>
<dbReference type="PANTHER" id="PTHR10429">
    <property type="entry name" value="DNA-3-METHYLADENINE GLYCOSYLASE"/>
    <property type="match status" value="1"/>
</dbReference>
<dbReference type="SUPFAM" id="SSF50486">
    <property type="entry name" value="FMT C-terminal domain-like"/>
    <property type="match status" value="1"/>
</dbReference>
<dbReference type="RefSeq" id="WP_290293417.1">
    <property type="nucleotide sequence ID" value="NZ_CP047211.1"/>
</dbReference>
<comment type="caution">
    <text evidence="6">The sequence shown here is derived from an EMBL/GenBank/DDBJ whole genome shotgun (WGS) entry which is preliminary data.</text>
</comment>
<keyword evidence="7" id="KW-1185">Reference proteome</keyword>
<dbReference type="PANTHER" id="PTHR10429:SF0">
    <property type="entry name" value="DNA-3-METHYLADENINE GLYCOSYLASE"/>
    <property type="match status" value="1"/>
</dbReference>
<sequence>MNRDALAVHPADAARTLLGRVLAVPGEGLLARITEVEAYGGPADSPWPDPGAHTWPGVTPRNRVMFGLPGHLYVYRSYGIHFCANITAGPEGIGGGVLLRGATILEGEAAAMRRRLRGNAGVAKHGLARGPGNLGQALGIDLSDYGLDLFDPAARVRLLGDHAADDDAEIADGEAPAPELRSGPRVGLRAASERPWRFWIAGEPSVSAYRRHARADGGN</sequence>
<dbReference type="HAMAP" id="MF_00527">
    <property type="entry name" value="3MGH"/>
    <property type="match status" value="1"/>
</dbReference>
<keyword evidence="6" id="KW-0326">Glycosidase</keyword>
<dbReference type="InterPro" id="IPR003180">
    <property type="entry name" value="MPG"/>
</dbReference>
<comment type="similarity">
    <text evidence="1 5">Belongs to the DNA glycosylase MPG family.</text>
</comment>
<evidence type="ECO:0000313" key="7">
    <source>
        <dbReference type="Proteomes" id="UP001595751"/>
    </source>
</evidence>
<dbReference type="GO" id="GO:0016798">
    <property type="term" value="F:hydrolase activity, acting on glycosyl bonds"/>
    <property type="evidence" value="ECO:0007669"/>
    <property type="project" value="UniProtKB-KW"/>
</dbReference>
<name>A0ABV7ZM17_9CORY</name>
<dbReference type="EMBL" id="JBHRZN010000002">
    <property type="protein sequence ID" value="MFC3849563.1"/>
    <property type="molecule type" value="Genomic_DNA"/>
</dbReference>
<dbReference type="InterPro" id="IPR036995">
    <property type="entry name" value="MPG_sf"/>
</dbReference>
<proteinExistence type="inferred from homology"/>
<evidence type="ECO:0000256" key="1">
    <source>
        <dbReference type="ARBA" id="ARBA00009232"/>
    </source>
</evidence>
<evidence type="ECO:0000313" key="6">
    <source>
        <dbReference type="EMBL" id="MFC3849563.1"/>
    </source>
</evidence>
<dbReference type="Pfam" id="PF02245">
    <property type="entry name" value="Pur_DNA_glyco"/>
    <property type="match status" value="1"/>
</dbReference>
<keyword evidence="3 5" id="KW-0378">Hydrolase</keyword>
<dbReference type="EC" id="3.2.2.-" evidence="5"/>
<dbReference type="NCBIfam" id="TIGR00567">
    <property type="entry name" value="3mg"/>
    <property type="match status" value="1"/>
</dbReference>
<evidence type="ECO:0000256" key="2">
    <source>
        <dbReference type="ARBA" id="ARBA00022763"/>
    </source>
</evidence>
<protein>
    <recommendedName>
        <fullName evidence="5">Putative 3-methyladenine DNA glycosylase</fullName>
        <ecNumber evidence="5">3.2.2.-</ecNumber>
    </recommendedName>
</protein>
<gene>
    <name evidence="6" type="ORF">ACFORJ_05230</name>
</gene>
<keyword evidence="2 5" id="KW-0227">DNA damage</keyword>
<dbReference type="Gene3D" id="3.10.300.10">
    <property type="entry name" value="Methylpurine-DNA glycosylase (MPG)"/>
    <property type="match status" value="1"/>
</dbReference>
<reference evidence="7" key="1">
    <citation type="journal article" date="2019" name="Int. J. Syst. Evol. Microbiol.">
        <title>The Global Catalogue of Microorganisms (GCM) 10K type strain sequencing project: providing services to taxonomists for standard genome sequencing and annotation.</title>
        <authorList>
            <consortium name="The Broad Institute Genomics Platform"/>
            <consortium name="The Broad Institute Genome Sequencing Center for Infectious Disease"/>
            <person name="Wu L."/>
            <person name="Ma J."/>
        </authorList>
    </citation>
    <scope>NUCLEOTIDE SEQUENCE [LARGE SCALE GENOMIC DNA]</scope>
    <source>
        <strain evidence="7">CCUG 53252</strain>
    </source>
</reference>
<dbReference type="InterPro" id="IPR011034">
    <property type="entry name" value="Formyl_transferase-like_C_sf"/>
</dbReference>
<accession>A0ABV7ZM17</accession>
<dbReference type="CDD" id="cd00540">
    <property type="entry name" value="AAG"/>
    <property type="match status" value="1"/>
</dbReference>
<organism evidence="6 7">
    <name type="scientific">Corynebacterium hansenii</name>
    <dbReference type="NCBI Taxonomy" id="394964"/>
    <lineage>
        <taxon>Bacteria</taxon>
        <taxon>Bacillati</taxon>
        <taxon>Actinomycetota</taxon>
        <taxon>Actinomycetes</taxon>
        <taxon>Mycobacteriales</taxon>
        <taxon>Corynebacteriaceae</taxon>
        <taxon>Corynebacterium</taxon>
    </lineage>
</organism>
<dbReference type="NCBIfam" id="NF002003">
    <property type="entry name" value="PRK00802.1-3"/>
    <property type="match status" value="1"/>
</dbReference>
<dbReference type="Proteomes" id="UP001595751">
    <property type="component" value="Unassembled WGS sequence"/>
</dbReference>
<evidence type="ECO:0000256" key="3">
    <source>
        <dbReference type="ARBA" id="ARBA00022801"/>
    </source>
</evidence>
<keyword evidence="4 5" id="KW-0234">DNA repair</keyword>